<gene>
    <name evidence="1" type="ORF">PSU93_09465</name>
</gene>
<dbReference type="InterPro" id="IPR021505">
    <property type="entry name" value="Phage_B3_Orf6"/>
</dbReference>
<accession>A0AA43Q7Y4</accession>
<evidence type="ECO:0000313" key="2">
    <source>
        <dbReference type="Proteomes" id="UP001160519"/>
    </source>
</evidence>
<keyword evidence="2" id="KW-1185">Reference proteome</keyword>
<dbReference type="Pfam" id="PF11363">
    <property type="entry name" value="DUF3164"/>
    <property type="match status" value="1"/>
</dbReference>
<reference evidence="1" key="1">
    <citation type="submission" date="2023-01" db="EMBL/GenBank/DDBJ databases">
        <title>Biogeochemical cycle of methane in antarctic sediments.</title>
        <authorList>
            <person name="Roldan D.M."/>
            <person name="Menes R.J."/>
        </authorList>
    </citation>
    <scope>NUCLEOTIDE SEQUENCE [LARGE SCALE GENOMIC DNA]</scope>
    <source>
        <strain evidence="1">K-2018 MAG008</strain>
    </source>
</reference>
<proteinExistence type="predicted"/>
<organism evidence="1 2">
    <name type="scientific">Candidatus Methylobacter titanis</name>
    <dbReference type="NCBI Taxonomy" id="3053457"/>
    <lineage>
        <taxon>Bacteria</taxon>
        <taxon>Pseudomonadati</taxon>
        <taxon>Pseudomonadota</taxon>
        <taxon>Gammaproteobacteria</taxon>
        <taxon>Methylococcales</taxon>
        <taxon>Methylococcaceae</taxon>
        <taxon>Methylobacter</taxon>
    </lineage>
</organism>
<dbReference type="AlphaFoldDB" id="A0AA43Q7Y4"/>
<comment type="caution">
    <text evidence="1">The sequence shown here is derived from an EMBL/GenBank/DDBJ whole genome shotgun (WGS) entry which is preliminary data.</text>
</comment>
<dbReference type="EMBL" id="JAQSDF010000027">
    <property type="protein sequence ID" value="MDI1231364.1"/>
    <property type="molecule type" value="Genomic_DNA"/>
</dbReference>
<dbReference type="Proteomes" id="UP001160519">
    <property type="component" value="Unassembled WGS sequence"/>
</dbReference>
<protein>
    <submittedName>
        <fullName evidence="1">DUF3164 family protein</fullName>
    </submittedName>
</protein>
<name>A0AA43Q7Y4_9GAMM</name>
<sequence>MPHLTENATPFGYLRNGAGHLVPAELVSEIDKTRNDLVLDIVAKAIDLRVLLGDFKADTFGDIQAFAELSAEKYQLKLGGIKGNISLSSFDGRYQIKLSQADVKIFDERLQAAKDLVDGCIHRWTEGSRIEIKALVEHAFQTDKEGKISLGRIYSLMQLDIDDAQWMQAMQALRDSMQVVSTTAYLRIYERNRNGKFEQLALDLAGV</sequence>
<evidence type="ECO:0000313" key="1">
    <source>
        <dbReference type="EMBL" id="MDI1231364.1"/>
    </source>
</evidence>